<evidence type="ECO:0000313" key="2">
    <source>
        <dbReference type="Proteomes" id="UP000219020"/>
    </source>
</evidence>
<sequence length="38" mass="4312">MLFVDINAIELMPPRNVGAFSTCEIPYQTRQCLGIRTL</sequence>
<keyword evidence="2" id="KW-1185">Reference proteome</keyword>
<dbReference type="EMBL" id="NBYY01000003">
    <property type="protein sequence ID" value="PCS24154.1"/>
    <property type="molecule type" value="Genomic_DNA"/>
</dbReference>
<protein>
    <submittedName>
        <fullName evidence="1">Uncharacterized protein</fullName>
    </submittedName>
</protein>
<accession>A0A2A5T7M5</accession>
<reference evidence="2" key="1">
    <citation type="submission" date="2017-04" db="EMBL/GenBank/DDBJ databases">
        <title>Genome evolution of the luminous symbionts of deep sea anglerfish.</title>
        <authorList>
            <person name="Hendry T.A."/>
        </authorList>
    </citation>
    <scope>NUCLEOTIDE SEQUENCE [LARGE SCALE GENOMIC DNA]</scope>
</reference>
<dbReference type="Proteomes" id="UP000219020">
    <property type="component" value="Unassembled WGS sequence"/>
</dbReference>
<proteinExistence type="predicted"/>
<organism evidence="1 2">
    <name type="scientific">Candidatus Enterovibrio escicola</name>
    <dbReference type="NCBI Taxonomy" id="1927127"/>
    <lineage>
        <taxon>Bacteria</taxon>
        <taxon>Pseudomonadati</taxon>
        <taxon>Pseudomonadota</taxon>
        <taxon>Gammaproteobacteria</taxon>
        <taxon>Vibrionales</taxon>
        <taxon>Vibrionaceae</taxon>
        <taxon>Enterovibrio</taxon>
    </lineage>
</organism>
<comment type="caution">
    <text evidence="1">The sequence shown here is derived from an EMBL/GenBank/DDBJ whole genome shotgun (WGS) entry which is preliminary data.</text>
</comment>
<name>A0A2A5T7M5_9GAMM</name>
<dbReference type="AlphaFoldDB" id="A0A2A5T7M5"/>
<gene>
    <name evidence="1" type="ORF">BTN49_0148</name>
</gene>
<evidence type="ECO:0000313" key="1">
    <source>
        <dbReference type="EMBL" id="PCS24154.1"/>
    </source>
</evidence>